<protein>
    <recommendedName>
        <fullName evidence="2">PB1-like domain-containing protein</fullName>
    </recommendedName>
</protein>
<reference evidence="3 4" key="1">
    <citation type="journal article" date="2023" name="Plants (Basel)">
        <title>Bridging the Gap: Combining Genomics and Transcriptomics Approaches to Understand Stylosanthes scabra, an Orphan Legume from the Brazilian Caatinga.</title>
        <authorList>
            <person name="Ferreira-Neto J.R.C."/>
            <person name="da Silva M.D."/>
            <person name="Binneck E."/>
            <person name="de Melo N.F."/>
            <person name="da Silva R.H."/>
            <person name="de Melo A.L.T.M."/>
            <person name="Pandolfi V."/>
            <person name="Bustamante F.O."/>
            <person name="Brasileiro-Vidal A.C."/>
            <person name="Benko-Iseppon A.M."/>
        </authorList>
    </citation>
    <scope>NUCLEOTIDE SEQUENCE [LARGE SCALE GENOMIC DNA]</scope>
    <source>
        <tissue evidence="3">Leaves</tissue>
    </source>
</reference>
<feature type="region of interest" description="Disordered" evidence="1">
    <location>
        <begin position="223"/>
        <end position="242"/>
    </location>
</feature>
<organism evidence="3 4">
    <name type="scientific">Stylosanthes scabra</name>
    <dbReference type="NCBI Taxonomy" id="79078"/>
    <lineage>
        <taxon>Eukaryota</taxon>
        <taxon>Viridiplantae</taxon>
        <taxon>Streptophyta</taxon>
        <taxon>Embryophyta</taxon>
        <taxon>Tracheophyta</taxon>
        <taxon>Spermatophyta</taxon>
        <taxon>Magnoliopsida</taxon>
        <taxon>eudicotyledons</taxon>
        <taxon>Gunneridae</taxon>
        <taxon>Pentapetalae</taxon>
        <taxon>rosids</taxon>
        <taxon>fabids</taxon>
        <taxon>Fabales</taxon>
        <taxon>Fabaceae</taxon>
        <taxon>Papilionoideae</taxon>
        <taxon>50 kb inversion clade</taxon>
        <taxon>dalbergioids sensu lato</taxon>
        <taxon>Dalbergieae</taxon>
        <taxon>Pterocarpus clade</taxon>
        <taxon>Stylosanthes</taxon>
    </lineage>
</organism>
<dbReference type="Proteomes" id="UP001341840">
    <property type="component" value="Unassembled WGS sequence"/>
</dbReference>
<sequence>MQMVTLWVVPVFHYGGRLERNENNELVYNGGYVEKFEELDVDHVNYDVVIELYKSLGFRGFTWLFWRDWNAVNLELGLCWLAGDDATIRELCDNARSRIAVNNEFDIYVEHNTKVPRQARVPNRDNDEPVNLEEKSSSSSDDGGYESAEDEAYKPPPPGYEGGMDSEDDDCEGASSRGKGKRTKKIDTKGNGMAREKMNPKKRGGKKQSCGFSQHGVVGTSEGIVFGSGEDGEGALTDMPGSAPMRRKFYQSKFPIQVEDIIYEYDSEALHTTVSSDEEYGKHDWHEFKDEYAFGEGHFELGTRFATLDKFREVVMDKFISEGA</sequence>
<dbReference type="Pfam" id="PF26130">
    <property type="entry name" value="PB1-like"/>
    <property type="match status" value="1"/>
</dbReference>
<dbReference type="InterPro" id="IPR058594">
    <property type="entry name" value="PB1-like_dom_pln"/>
</dbReference>
<comment type="caution">
    <text evidence="3">The sequence shown here is derived from an EMBL/GenBank/DDBJ whole genome shotgun (WGS) entry which is preliminary data.</text>
</comment>
<feature type="domain" description="PB1-like" evidence="2">
    <location>
        <begin position="9"/>
        <end position="111"/>
    </location>
</feature>
<accession>A0ABU6V633</accession>
<evidence type="ECO:0000313" key="3">
    <source>
        <dbReference type="EMBL" id="MED6169125.1"/>
    </source>
</evidence>
<dbReference type="EMBL" id="JASCZI010151090">
    <property type="protein sequence ID" value="MED6169125.1"/>
    <property type="molecule type" value="Genomic_DNA"/>
</dbReference>
<name>A0ABU6V633_9FABA</name>
<proteinExistence type="predicted"/>
<gene>
    <name evidence="3" type="ORF">PIB30_018463</name>
</gene>
<feature type="region of interest" description="Disordered" evidence="1">
    <location>
        <begin position="116"/>
        <end position="215"/>
    </location>
</feature>
<evidence type="ECO:0000313" key="4">
    <source>
        <dbReference type="Proteomes" id="UP001341840"/>
    </source>
</evidence>
<evidence type="ECO:0000256" key="1">
    <source>
        <dbReference type="SAM" id="MobiDB-lite"/>
    </source>
</evidence>
<feature type="compositionally biased region" description="Basic and acidic residues" evidence="1">
    <location>
        <begin position="122"/>
        <end position="136"/>
    </location>
</feature>
<evidence type="ECO:0000259" key="2">
    <source>
        <dbReference type="Pfam" id="PF26130"/>
    </source>
</evidence>
<keyword evidence="4" id="KW-1185">Reference proteome</keyword>